<name>A0ABU6WCD2_9FABA</name>
<reference evidence="2 3" key="1">
    <citation type="journal article" date="2023" name="Plants (Basel)">
        <title>Bridging the Gap: Combining Genomics and Transcriptomics Approaches to Understand Stylosanthes scabra, an Orphan Legume from the Brazilian Caatinga.</title>
        <authorList>
            <person name="Ferreira-Neto J.R.C."/>
            <person name="da Silva M.D."/>
            <person name="Binneck E."/>
            <person name="de Melo N.F."/>
            <person name="da Silva R.H."/>
            <person name="de Melo A.L.T.M."/>
            <person name="Pandolfi V."/>
            <person name="Bustamante F.O."/>
            <person name="Brasileiro-Vidal A.C."/>
            <person name="Benko-Iseppon A.M."/>
        </authorList>
    </citation>
    <scope>NUCLEOTIDE SEQUENCE [LARGE SCALE GENOMIC DNA]</scope>
    <source>
        <tissue evidence="2">Leaves</tissue>
    </source>
</reference>
<keyword evidence="3" id="KW-1185">Reference proteome</keyword>
<gene>
    <name evidence="2" type="ORF">PIB30_029827</name>
</gene>
<dbReference type="Proteomes" id="UP001341840">
    <property type="component" value="Unassembled WGS sequence"/>
</dbReference>
<dbReference type="EMBL" id="JASCZI010181365">
    <property type="protein sequence ID" value="MED6182578.1"/>
    <property type="molecule type" value="Genomic_DNA"/>
</dbReference>
<sequence>MNKTPEEAWELIESVADNHQCFNTIATSSVRGMYEIAPSDITMLAKYLADITTHHHHKLHPSIAEFVRVIPITRMNVPNCKKIMSLHPPTTTMMDPHKTANTNHNPKGGVTINKGVGILTNNLNTANPTTTIHHKIPKTQDTNIHIVDNPSNNNSQLSYEEAFRLSQQENKEMREVAKRTEAQMLPSTSTPQPPPNPSPLPSQPLPNPKGRINVVEKGDEKKEKKDARTKWLIELIAKANAMVESDD</sequence>
<feature type="compositionally biased region" description="Basic and acidic residues" evidence="1">
    <location>
        <begin position="214"/>
        <end position="228"/>
    </location>
</feature>
<evidence type="ECO:0000313" key="2">
    <source>
        <dbReference type="EMBL" id="MED6182578.1"/>
    </source>
</evidence>
<organism evidence="2 3">
    <name type="scientific">Stylosanthes scabra</name>
    <dbReference type="NCBI Taxonomy" id="79078"/>
    <lineage>
        <taxon>Eukaryota</taxon>
        <taxon>Viridiplantae</taxon>
        <taxon>Streptophyta</taxon>
        <taxon>Embryophyta</taxon>
        <taxon>Tracheophyta</taxon>
        <taxon>Spermatophyta</taxon>
        <taxon>Magnoliopsida</taxon>
        <taxon>eudicotyledons</taxon>
        <taxon>Gunneridae</taxon>
        <taxon>Pentapetalae</taxon>
        <taxon>rosids</taxon>
        <taxon>fabids</taxon>
        <taxon>Fabales</taxon>
        <taxon>Fabaceae</taxon>
        <taxon>Papilionoideae</taxon>
        <taxon>50 kb inversion clade</taxon>
        <taxon>dalbergioids sensu lato</taxon>
        <taxon>Dalbergieae</taxon>
        <taxon>Pterocarpus clade</taxon>
        <taxon>Stylosanthes</taxon>
    </lineage>
</organism>
<accession>A0ABU6WCD2</accession>
<evidence type="ECO:0000256" key="1">
    <source>
        <dbReference type="SAM" id="MobiDB-lite"/>
    </source>
</evidence>
<feature type="compositionally biased region" description="Pro residues" evidence="1">
    <location>
        <begin position="191"/>
        <end position="207"/>
    </location>
</feature>
<feature type="compositionally biased region" description="Basic and acidic residues" evidence="1">
    <location>
        <begin position="172"/>
        <end position="181"/>
    </location>
</feature>
<evidence type="ECO:0000313" key="3">
    <source>
        <dbReference type="Proteomes" id="UP001341840"/>
    </source>
</evidence>
<feature type="region of interest" description="Disordered" evidence="1">
    <location>
        <begin position="172"/>
        <end position="228"/>
    </location>
</feature>
<comment type="caution">
    <text evidence="2">The sequence shown here is derived from an EMBL/GenBank/DDBJ whole genome shotgun (WGS) entry which is preliminary data.</text>
</comment>
<protein>
    <submittedName>
        <fullName evidence="2">Uncharacterized protein</fullName>
    </submittedName>
</protein>
<proteinExistence type="predicted"/>